<dbReference type="EMBL" id="WNLA01000029">
    <property type="protein sequence ID" value="MTW05747.1"/>
    <property type="molecule type" value="Genomic_DNA"/>
</dbReference>
<name>A0A6L6Q7K3_9BURK</name>
<keyword evidence="3" id="KW-1185">Reference proteome</keyword>
<proteinExistence type="predicted"/>
<dbReference type="RefSeq" id="WP_155442092.1">
    <property type="nucleotide sequence ID" value="NZ_WNLA01000029.1"/>
</dbReference>
<dbReference type="AlphaFoldDB" id="A0A6L6Q7K3"/>
<feature type="region of interest" description="Disordered" evidence="1">
    <location>
        <begin position="227"/>
        <end position="246"/>
    </location>
</feature>
<sequence length="246" mass="27356">MPQPNEVFERAQQARQEGRFQDALTDHLWLHEHALDVSPEWNGVRLSFALRDWIYLAEQFPPARTALQAIRDREAARMLQGEASVERFREVASINEALGEVPATHQLFLALDAIDAAIAEQCAELAMTALVKCEDFQLARRFLPSPQQRIAQLAERLNGAAEALASQPASAAPTLLAFVLNYAKEVRLVLAVLRGMDEADEADNMKKAALDAIRSDGLRAIMQRELDNPGSTLAAMAKQQEQDEQE</sequence>
<reference evidence="2 3" key="1">
    <citation type="submission" date="2019-11" db="EMBL/GenBank/DDBJ databases">
        <title>Type strains purchased from KCTC, JCM and DSMZ.</title>
        <authorList>
            <person name="Lu H."/>
        </authorList>
    </citation>
    <scope>NUCLEOTIDE SEQUENCE [LARGE SCALE GENOMIC DNA]</scope>
    <source>
        <strain evidence="2 3">KCTC 42409</strain>
    </source>
</reference>
<dbReference type="OrthoDB" id="8772062at2"/>
<dbReference type="Proteomes" id="UP000484015">
    <property type="component" value="Unassembled WGS sequence"/>
</dbReference>
<gene>
    <name evidence="2" type="ORF">GM668_27085</name>
</gene>
<organism evidence="2 3">
    <name type="scientific">Pseudoduganella ginsengisoli</name>
    <dbReference type="NCBI Taxonomy" id="1462440"/>
    <lineage>
        <taxon>Bacteria</taxon>
        <taxon>Pseudomonadati</taxon>
        <taxon>Pseudomonadota</taxon>
        <taxon>Betaproteobacteria</taxon>
        <taxon>Burkholderiales</taxon>
        <taxon>Oxalobacteraceae</taxon>
        <taxon>Telluria group</taxon>
        <taxon>Pseudoduganella</taxon>
    </lineage>
</organism>
<comment type="caution">
    <text evidence="2">The sequence shown here is derived from an EMBL/GenBank/DDBJ whole genome shotgun (WGS) entry which is preliminary data.</text>
</comment>
<accession>A0A6L6Q7K3</accession>
<evidence type="ECO:0000313" key="3">
    <source>
        <dbReference type="Proteomes" id="UP000484015"/>
    </source>
</evidence>
<evidence type="ECO:0000313" key="2">
    <source>
        <dbReference type="EMBL" id="MTW05747.1"/>
    </source>
</evidence>
<evidence type="ECO:0000256" key="1">
    <source>
        <dbReference type="SAM" id="MobiDB-lite"/>
    </source>
</evidence>
<protein>
    <submittedName>
        <fullName evidence="2">Uncharacterized protein</fullName>
    </submittedName>
</protein>